<keyword evidence="6" id="KW-0482">Metalloprotease</keyword>
<keyword evidence="4" id="KW-0378">Hydrolase</keyword>
<protein>
    <submittedName>
        <fullName evidence="9">M3 family oligoendopeptidase</fullName>
    </submittedName>
</protein>
<evidence type="ECO:0000256" key="4">
    <source>
        <dbReference type="ARBA" id="ARBA00022801"/>
    </source>
</evidence>
<dbReference type="CDD" id="cd09610">
    <property type="entry name" value="M3B_PepF"/>
    <property type="match status" value="1"/>
</dbReference>
<dbReference type="AlphaFoldDB" id="A0A9Y1BNG4"/>
<dbReference type="InterPro" id="IPR013647">
    <property type="entry name" value="OligopepF_N_dom"/>
</dbReference>
<dbReference type="InterPro" id="IPR042088">
    <property type="entry name" value="OligoPept_F_C"/>
</dbReference>
<proteinExistence type="predicted"/>
<dbReference type="GO" id="GO:0006518">
    <property type="term" value="P:peptide metabolic process"/>
    <property type="evidence" value="ECO:0007669"/>
    <property type="project" value="TreeGrafter"/>
</dbReference>
<dbReference type="InterPro" id="IPR001567">
    <property type="entry name" value="Pept_M3A_M3B_dom"/>
</dbReference>
<evidence type="ECO:0000256" key="2">
    <source>
        <dbReference type="ARBA" id="ARBA00022670"/>
    </source>
</evidence>
<feature type="domain" description="Oligopeptidase F N-terminal" evidence="8">
    <location>
        <begin position="110"/>
        <end position="178"/>
    </location>
</feature>
<dbReference type="EMBL" id="CP084166">
    <property type="protein sequence ID" value="UJG41509.1"/>
    <property type="molecule type" value="Genomic_DNA"/>
</dbReference>
<dbReference type="SUPFAM" id="SSF55486">
    <property type="entry name" value="Metalloproteases ('zincins'), catalytic domain"/>
    <property type="match status" value="1"/>
</dbReference>
<keyword evidence="5" id="KW-0862">Zinc</keyword>
<evidence type="ECO:0000256" key="5">
    <source>
        <dbReference type="ARBA" id="ARBA00022833"/>
    </source>
</evidence>
<dbReference type="Pfam" id="PF08439">
    <property type="entry name" value="Peptidase_M3_N"/>
    <property type="match status" value="1"/>
</dbReference>
<keyword evidence="2" id="KW-0645">Protease</keyword>
<gene>
    <name evidence="9" type="ORF">K9W45_03360</name>
</gene>
<keyword evidence="3" id="KW-0479">Metal-binding</keyword>
<comment type="cofactor">
    <cofactor evidence="1">
        <name>Zn(2+)</name>
        <dbReference type="ChEBI" id="CHEBI:29105"/>
    </cofactor>
</comment>
<name>A0A9Y1BNG4_9ARCH</name>
<organism evidence="9">
    <name type="scientific">Candidatus Heimdallarchaeum aukensis</name>
    <dbReference type="NCBI Taxonomy" id="2876573"/>
    <lineage>
        <taxon>Archaea</taxon>
        <taxon>Promethearchaeati</taxon>
        <taxon>Candidatus Heimdallarchaeota</taxon>
        <taxon>Candidatus Heimdallarchaeia (ex Rinke et al. 2021) (nom. nud.)</taxon>
        <taxon>Candidatus Heimdallarchaeales</taxon>
        <taxon>Candidatus Heimdallarchaeaceae</taxon>
        <taxon>Candidatus Heimdallarchaeum</taxon>
    </lineage>
</organism>
<evidence type="ECO:0000256" key="6">
    <source>
        <dbReference type="ARBA" id="ARBA00023049"/>
    </source>
</evidence>
<dbReference type="PANTHER" id="PTHR11804">
    <property type="entry name" value="PROTEASE M3 THIMET OLIGOPEPTIDASE-RELATED"/>
    <property type="match status" value="1"/>
</dbReference>
<evidence type="ECO:0000256" key="3">
    <source>
        <dbReference type="ARBA" id="ARBA00022723"/>
    </source>
</evidence>
<evidence type="ECO:0000313" key="9">
    <source>
        <dbReference type="EMBL" id="UJG41509.1"/>
    </source>
</evidence>
<dbReference type="Gene3D" id="1.20.140.70">
    <property type="entry name" value="Oligopeptidase f, N-terminal domain"/>
    <property type="match status" value="1"/>
</dbReference>
<evidence type="ECO:0000256" key="1">
    <source>
        <dbReference type="ARBA" id="ARBA00001947"/>
    </source>
</evidence>
<dbReference type="Proteomes" id="UP001201020">
    <property type="component" value="Chromosome"/>
</dbReference>
<dbReference type="PANTHER" id="PTHR11804:SF5">
    <property type="entry name" value="OLIGOENDOPEPTIDASE F"/>
    <property type="match status" value="1"/>
</dbReference>
<dbReference type="GO" id="GO:0006508">
    <property type="term" value="P:proteolysis"/>
    <property type="evidence" value="ECO:0007669"/>
    <property type="project" value="UniProtKB-KW"/>
</dbReference>
<feature type="domain" description="Peptidase M3A/M3B catalytic" evidence="7">
    <location>
        <begin position="197"/>
        <end position="579"/>
    </location>
</feature>
<dbReference type="Gene3D" id="1.10.1370.20">
    <property type="entry name" value="Oligoendopeptidase f, C-terminal domain"/>
    <property type="match status" value="1"/>
</dbReference>
<dbReference type="GO" id="GO:0004222">
    <property type="term" value="F:metalloendopeptidase activity"/>
    <property type="evidence" value="ECO:0007669"/>
    <property type="project" value="InterPro"/>
</dbReference>
<reference evidence="9" key="1">
    <citation type="journal article" date="2022" name="Nat. Microbiol.">
        <title>Unique mobile elements and scalable gene flow at the prokaryote-eukaryote boundary revealed by circularized Asgard archaea genomes.</title>
        <authorList>
            <person name="Wu F."/>
            <person name="Speth D.R."/>
            <person name="Philosof A."/>
            <person name="Cremiere A."/>
            <person name="Narayanan A."/>
            <person name="Barco R.A."/>
            <person name="Connon S.A."/>
            <person name="Amend J.P."/>
            <person name="Antoshechkin I.A."/>
            <person name="Orphan V.J."/>
        </authorList>
    </citation>
    <scope>NUCLEOTIDE SEQUENCE</scope>
    <source>
        <strain evidence="9">PM71</strain>
    </source>
</reference>
<dbReference type="InterPro" id="IPR045090">
    <property type="entry name" value="Pept_M3A_M3B"/>
</dbReference>
<evidence type="ECO:0000259" key="8">
    <source>
        <dbReference type="Pfam" id="PF08439"/>
    </source>
</evidence>
<accession>A0A9Y1BNG4</accession>
<dbReference type="GO" id="GO:0046872">
    <property type="term" value="F:metal ion binding"/>
    <property type="evidence" value="ECO:0007669"/>
    <property type="project" value="UniProtKB-KW"/>
</dbReference>
<sequence length="594" mass="70301">MSENIVQWNLSDFFDSINDPRIDKTISEIEEKVEDFVKKAKGNLQKIEPAKLKELFKEYEEINEKSFYLSVYSYLVYSTNSIDEEVKSFYAKIDEFSSKVSEKMLFFEIELNTISDEDFKKLVEAPELKEYKHFLEFNRLQKPHQLSEKEEQIIIMKDLVGSKAFNKLYTEIVSRFSFQFELDGEIKTLTGPQLISLLQHKDREVRKRALLTYVEAYKNNELVLTHIYNNVIKDFDLETKKRNYEKPVQLRNLENEVEDEIVEALEKATTESYKPLVERYYNLKKNILGYDDLHMYDIYAPVGNINKEYEYEEAVEIIKQATENFDPEFKEIVENMVKKGHIDLTPRRGKEGGAYCHYGKLKNYPFVFVNYTKTIDSVLTLAHELGHAIHFYYTLKNQNYVNIFPTIPMAEIASVFCEIMTFDYLVNQDLKKEEKIALLCTHLEGNFATSHRQNAFYRFEKQIHELMSKKLPSTKDYVDIFTNEMQLMFGNAVEKIKEEYSHYAFVVNHFLHTPFYVYAYNMSNLMVIALYQLYLEKGKEYFIPRYKKLLSSGGSATPQEMLKEFEIDLKDAEFWKKGLKYLESKIDELEELIN</sequence>
<evidence type="ECO:0000259" key="7">
    <source>
        <dbReference type="Pfam" id="PF01432"/>
    </source>
</evidence>
<dbReference type="Pfam" id="PF01432">
    <property type="entry name" value="Peptidase_M3"/>
    <property type="match status" value="1"/>
</dbReference>